<dbReference type="OrthoDB" id="159008at2759"/>
<dbReference type="KEGG" id="blac:94349601"/>
<reference evidence="2 3" key="1">
    <citation type="journal article" date="2021" name="Genome Biol.">
        <title>AFLAP: assembly-free linkage analysis pipeline using k-mers from genome sequencing data.</title>
        <authorList>
            <person name="Fletcher K."/>
            <person name="Zhang L."/>
            <person name="Gil J."/>
            <person name="Han R."/>
            <person name="Cavanaugh K."/>
            <person name="Michelmore R."/>
        </authorList>
    </citation>
    <scope>NUCLEOTIDE SEQUENCE [LARGE SCALE GENOMIC DNA]</scope>
    <source>
        <strain evidence="2 3">SF5</strain>
    </source>
</reference>
<accession>A0A976FFP8</accession>
<keyword evidence="1" id="KW-0175">Coiled coil</keyword>
<organism evidence="2 3">
    <name type="scientific">Bremia lactucae</name>
    <name type="common">Lettuce downy mildew</name>
    <dbReference type="NCBI Taxonomy" id="4779"/>
    <lineage>
        <taxon>Eukaryota</taxon>
        <taxon>Sar</taxon>
        <taxon>Stramenopiles</taxon>
        <taxon>Oomycota</taxon>
        <taxon>Peronosporomycetes</taxon>
        <taxon>Peronosporales</taxon>
        <taxon>Peronosporaceae</taxon>
        <taxon>Bremia</taxon>
    </lineage>
</organism>
<comment type="caution">
    <text evidence="2">The sequence shown here is derived from an EMBL/GenBank/DDBJ whole genome shotgun (WGS) entry which is preliminary data.</text>
</comment>
<keyword evidence="3" id="KW-1185">Reference proteome</keyword>
<dbReference type="GeneID" id="94349601"/>
<dbReference type="EMBL" id="SHOA02000008">
    <property type="protein sequence ID" value="TDH66012.1"/>
    <property type="molecule type" value="Genomic_DNA"/>
</dbReference>
<dbReference type="Proteomes" id="UP000294530">
    <property type="component" value="Unassembled WGS sequence"/>
</dbReference>
<feature type="coiled-coil region" evidence="1">
    <location>
        <begin position="248"/>
        <end position="307"/>
    </location>
</feature>
<evidence type="ECO:0000256" key="1">
    <source>
        <dbReference type="SAM" id="Coils"/>
    </source>
</evidence>
<proteinExistence type="predicted"/>
<gene>
    <name evidence="2" type="ORF">CCR75_005856</name>
</gene>
<protein>
    <submittedName>
        <fullName evidence="2">Uncharacterized protein</fullName>
    </submittedName>
</protein>
<evidence type="ECO:0000313" key="2">
    <source>
        <dbReference type="EMBL" id="TDH66012.1"/>
    </source>
</evidence>
<feature type="coiled-coil region" evidence="1">
    <location>
        <begin position="66"/>
        <end position="107"/>
    </location>
</feature>
<name>A0A976FFP8_BRELC</name>
<evidence type="ECO:0000313" key="3">
    <source>
        <dbReference type="Proteomes" id="UP000294530"/>
    </source>
</evidence>
<feature type="coiled-coil region" evidence="1">
    <location>
        <begin position="157"/>
        <end position="198"/>
    </location>
</feature>
<dbReference type="AlphaFoldDB" id="A0A976FFP8"/>
<dbReference type="RefSeq" id="XP_067815511.1">
    <property type="nucleotide sequence ID" value="XM_067963930.1"/>
</dbReference>
<sequence length="501" mass="57358">MEIIDSSSSSSSLLSLPSRYHAHLTKLQQQKVTIQQLEHDKLEQAKLIKEMKHLVKLVQKNQGSEVAKLRKELENREHELLKATQLIDKLTRQVEALQAVTARAESAQRDAETDYILRHFVENDNEKGASTGPSPLEELRTELARVVYDDEQKTNRIQELEAELTWVRDAADALSQEVQSTKDAKQALLEELEEKRSSEFIVQHECKQLNNLRQAPLLLTSTSIKTNDGALYKNEQWQSMASVCQNLVKSLRDQVKTLTSDKQKLEHAINCCQQSADQRFKAFENDQKTIEAENAQLRAELTRLRLDLKVIGLQFQKLEEADSPETAVEEELMRLIQAQAHQKELVVRIGKIEQKLDRLTDTEARCQKLVVEQSDLLKQLENERCHSKELVQSTATFKETTEMAVKQLKKVEIELRVINCTANDKTEPYETIADLARMVVTSLKRQQDESVDAAVASMQVFHLTSNLEAHLSHLRAFRDKYGNCTSLMDNSRYCSELTHCK</sequence>